<dbReference type="PANTHER" id="PTHR38011">
    <property type="entry name" value="DIHYDROFOLATE REDUCTASE FAMILY PROTEIN (AFU_ORTHOLOGUE AFUA_8G06820)"/>
    <property type="match status" value="1"/>
</dbReference>
<dbReference type="Pfam" id="PF01872">
    <property type="entry name" value="RibD_C"/>
    <property type="match status" value="1"/>
</dbReference>
<dbReference type="EMBL" id="VOBL01000004">
    <property type="protein sequence ID" value="KAA0978662.1"/>
    <property type="molecule type" value="Genomic_DNA"/>
</dbReference>
<dbReference type="SUPFAM" id="SSF53597">
    <property type="entry name" value="Dihydrofolate reductase-like"/>
    <property type="match status" value="1"/>
</dbReference>
<dbReference type="GO" id="GO:0008703">
    <property type="term" value="F:5-amino-6-(5-phosphoribosylamino)uracil reductase activity"/>
    <property type="evidence" value="ECO:0007669"/>
    <property type="project" value="InterPro"/>
</dbReference>
<evidence type="ECO:0000259" key="1">
    <source>
        <dbReference type="Pfam" id="PF01872"/>
    </source>
</evidence>
<dbReference type="Proteomes" id="UP000323856">
    <property type="component" value="Unassembled WGS sequence"/>
</dbReference>
<comment type="caution">
    <text evidence="2">The sequence shown here is derived from an EMBL/GenBank/DDBJ whole genome shotgun (WGS) entry which is preliminary data.</text>
</comment>
<dbReference type="Gene3D" id="3.40.430.10">
    <property type="entry name" value="Dihydrofolate Reductase, subunit A"/>
    <property type="match status" value="1"/>
</dbReference>
<evidence type="ECO:0000313" key="3">
    <source>
        <dbReference type="Proteomes" id="UP000323856"/>
    </source>
</evidence>
<sequence length="186" mass="20704">MAKLIYGFLSSLDGYIADEAGDFGWAYPGEEVLGFLNERERDVGTYLYGRTMYELMLGWETDPGYAEQSPGNAAFADLWQAADKVVFSGTLETVSTKRTRIERTFEPEMVRNLKASATSDLGISGATVAAAAWHADLIDECQIYVSPILVGGGKRMFPDGVRQALRLLEEHRFENGMVFLRYAVEH</sequence>
<proteinExistence type="predicted"/>
<feature type="domain" description="Bacterial bifunctional deaminase-reductase C-terminal" evidence="1">
    <location>
        <begin position="3"/>
        <end position="178"/>
    </location>
</feature>
<dbReference type="OrthoDB" id="7949219at2"/>
<dbReference type="InterPro" id="IPR050765">
    <property type="entry name" value="Riboflavin_Biosynth_HTPR"/>
</dbReference>
<evidence type="ECO:0000313" key="2">
    <source>
        <dbReference type="EMBL" id="KAA0978662.1"/>
    </source>
</evidence>
<dbReference type="GO" id="GO:0009231">
    <property type="term" value="P:riboflavin biosynthetic process"/>
    <property type="evidence" value="ECO:0007669"/>
    <property type="project" value="InterPro"/>
</dbReference>
<gene>
    <name evidence="2" type="ORF">FQ154_05390</name>
</gene>
<dbReference type="InterPro" id="IPR024072">
    <property type="entry name" value="DHFR-like_dom_sf"/>
</dbReference>
<protein>
    <submittedName>
        <fullName evidence="2">Deaminase</fullName>
    </submittedName>
</protein>
<dbReference type="AlphaFoldDB" id="A0A5B0EJN1"/>
<dbReference type="PANTHER" id="PTHR38011:SF11">
    <property type="entry name" value="2,5-DIAMINO-6-RIBOSYLAMINO-4(3H)-PYRIMIDINONE 5'-PHOSPHATE REDUCTASE"/>
    <property type="match status" value="1"/>
</dbReference>
<accession>A0A5B0EJN1</accession>
<name>A0A5B0EJN1_9MICC</name>
<dbReference type="InterPro" id="IPR002734">
    <property type="entry name" value="RibDG_C"/>
</dbReference>
<reference evidence="2 3" key="1">
    <citation type="submission" date="2019-07" db="EMBL/GenBank/DDBJ databases">
        <title>Analysis of the biochemical properties, biological activity and biotechnological potential of siderophores and biosurfactants produced by Antarctic psychrotolerant bacteria.</title>
        <authorList>
            <person name="Styczynski M."/>
            <person name="Krucon T."/>
            <person name="Decewicz P."/>
            <person name="Dziewit L."/>
        </authorList>
    </citation>
    <scope>NUCLEOTIDE SEQUENCE [LARGE SCALE GENOMIC DNA]</scope>
    <source>
        <strain evidence="2 3">ANT_H27</strain>
    </source>
</reference>
<dbReference type="RefSeq" id="WP_149618939.1">
    <property type="nucleotide sequence ID" value="NZ_VOBL01000004.1"/>
</dbReference>
<organism evidence="2 3">
    <name type="scientific">Paeniglutamicibacter gangotriensis</name>
    <dbReference type="NCBI Taxonomy" id="254787"/>
    <lineage>
        <taxon>Bacteria</taxon>
        <taxon>Bacillati</taxon>
        <taxon>Actinomycetota</taxon>
        <taxon>Actinomycetes</taxon>
        <taxon>Micrococcales</taxon>
        <taxon>Micrococcaceae</taxon>
        <taxon>Paeniglutamicibacter</taxon>
    </lineage>
</organism>